<comment type="caution">
    <text evidence="12">The sequence shown here is derived from an EMBL/GenBank/DDBJ whole genome shotgun (WGS) entry which is preliminary data.</text>
</comment>
<comment type="function">
    <text evidence="9">Ubiquitin ligase protein which is a component of the N-end rule pathway. Recognizes and binds to proteins bearing specific N-terminal residues that are destabilizing according to the N-end rule, leading to their ubiquitination and subsequent degradation.</text>
</comment>
<dbReference type="Gene3D" id="2.10.110.30">
    <property type="match status" value="1"/>
</dbReference>
<dbReference type="PROSITE" id="PS51157">
    <property type="entry name" value="ZF_UBR"/>
    <property type="match status" value="1"/>
</dbReference>
<dbReference type="GO" id="GO:0071596">
    <property type="term" value="P:ubiquitin-dependent protein catabolic process via the N-end rule pathway"/>
    <property type="evidence" value="ECO:0007669"/>
    <property type="project" value="UniProtKB-UniRule"/>
</dbReference>
<dbReference type="InterPro" id="IPR003126">
    <property type="entry name" value="Znf_UBR"/>
</dbReference>
<sequence length="2121" mass="238844">MDRPMSTQEQQLCNLLVTLPSRFNYVYSQQAEKELLEGLYWTLARGNDANLSLFFPPGTNPTTMKLSDAQGAVEGAEYTEAARGKRCGHIFKAGEASYACRTCSTDDTCVLCSRCFDATDHTGHMIRINISVGNSGCCDCGDHEAWKVPMHCTIHSELEGSGAATDKGKATSNVPEEVRQSISMAVARVIDFICDVISCSPEQLRQAKSKDSVKKDELASRLSGASYGRDEPVPNDGKVLYSLLLWNDEKHTITDVQNHVARSCRIAEATAYKMAIETDTIGRSLLKHDSDVEKLLSTAKKLEEIRVTVTVRSSRDTFREQMCASMIEWLSDIAGCSVGNDNTLLRQIVCQELLSPWRQGSSAAHSAIGKDGIDDEALIAFEMEREQRFQRHVIHNFQRLAAQQAARIQVNRAQDPDNPWDPEANVGIDSDDDIEGFLDFDDEGSVSIQDEEEEEEVAADDDVMMVDAAPAAGNEGEAEVGPEWPQNEQAPLEDDEATMAGYPPPPLPPPTTGEAARRAIGREREQTPSDSDTTELAAPAIYGAKANADIPKTPGKTPKPAGSKPDWLILFDLRLWKKVRNDLRSLYISTVVQVPQFKRILGLRFASLYTILAQLYLIGDREPDHSIINLSLQMFTTPSITAELVERGNFLTSLLSILYTFLTTRQVGHPWDVSSDAVLAFDSGSVTNRRMYHFYMDLKFLFCSPHVQERIRAESRYLMQFLDLVKLHQGIGPNLRAVGEHVEYETDSWITASLVTREINRMSRQLSDSFRNCPPDEQSSLFRAIRTVAKTVIINSIGAERARFKHAEIKDEIKFKTLQDMEFDEATHYKVVKFVVETDHISFHHALHYTLSWLVECGKSCSADEMKALLSFTTEDLWAKPRCMGKKTRSKHEYSAEDYLMAALDYPLRVCAWLAQIKANMWVRNGISLRHQAATYRGVNQRDVSHHRDIFLLQTAMVVCNPGRVLASIVDRFGMENWVKGLFEQKSESQDDAQHLDVVEDMLHLLIVLLSDRTSLIPPEQEPNQTLLSIRRDLIHVLCFKPLSFNEITNKLPDRYQEQEDFHQVLEGMTTFKAPEGVSDVGTFELRTEFVEEVDPYIAHYNKNQREEAEMAYRKRMAKKTGQDVEEIVYEPRLRPIPSGLFKDLSRFTGTGMFAQIIYYSLLYPLLAAKLTPAVLGTRIETFLQVVLHLILIGIAEDDVAKDAVIEEPLQSFIHMALLRQARSNFISEAPNAKTIVALLDLLSTKEEFKACHKKIALILNKMRRKCPQPFDMAYAAHGIPLDRINTASPAVQTAEAERDRKKKAALSRQAKVLAQFQQQQKTFMENQGSIDWGSDLENDVDIEEPMEDRKNFWKYPTGTCILCQEDTDDRRLYGTFSLITESRVLRLTDFKDPDFVREAYNTPCNLDRSAEEIRPFGVAHENRKVVEKVSQSGERILEERQTIGKGFPSSLSIPGPVSVGCGHMMHFSCFETYFEATQRRQAAQIARHHPENLKRNEFVCPLCKALGNAFLPILWKGKEEAYPGVLQPLKPFAEFLEGAPVEPALTKFAVSSMMGDFSEKAPELVGDAWRKGSAPAQTFTIGTGLASHSISISESNVRENPGANQGELLAKQEHSLVESRQSSKTLVEAVGMTICSVETQQRGIEADYGTTLLDKIPEQVVTHLRILTETVESYIAFGGLRSRSDQGFEREFRASCDRQHFQLFAVQYYEDEGRTPAVLKLATDHTPLLSQDVFLFLNKSTFHLARLLGIDPSNLLLLCYLAELVKVVHYMAMHIPIDDWLNRLIKRGTPSQDLHTFAEFALRVTDISLDLSSNRRDDVYDRIYGDKEGKDEVFNQPGLQTLEGLYTLAKKYALVFLRKAVVLFYVKHGIDLNCAVSTRPDADELDRLTEVLRLPSFGEMCSSLTDVSASFGWPHDTRTTVAGWIEHQLDWMAKSSDRPSSMPPESAALTHPGILELVGLPKNYDALIEESTKRRCPTTGKDLSDPMMCLLCGEIFCSQSVCCLKPDRSAGDQDRESIGGAQQHMRKCQRNMGIFLNIRKCCTFYLFHKSGSWNTAPYIDRYGETDMGLRHSRQLFLHQRRYDTTLRAAYLNHGVPSFISRKLEGRSTTAAGRLSKTLLS</sequence>
<dbReference type="GO" id="GO:0008270">
    <property type="term" value="F:zinc ion binding"/>
    <property type="evidence" value="ECO:0007669"/>
    <property type="project" value="UniProtKB-UniRule"/>
</dbReference>
<name>A0A9P1H6C3_9PEZI</name>
<evidence type="ECO:0000256" key="6">
    <source>
        <dbReference type="ARBA" id="ARBA00022833"/>
    </source>
</evidence>
<dbReference type="GO" id="GO:0016567">
    <property type="term" value="P:protein ubiquitination"/>
    <property type="evidence" value="ECO:0007669"/>
    <property type="project" value="UniProtKB-UniRule"/>
</dbReference>
<evidence type="ECO:0000256" key="4">
    <source>
        <dbReference type="ARBA" id="ARBA00022771"/>
    </source>
</evidence>
<evidence type="ECO:0000256" key="9">
    <source>
        <dbReference type="RuleBase" id="RU366018"/>
    </source>
</evidence>
<protein>
    <recommendedName>
        <fullName evidence="9">E3 ubiquitin-protein ligase</fullName>
        <ecNumber evidence="9">2.3.2.27</ecNumber>
    </recommendedName>
</protein>
<dbReference type="SUPFAM" id="SSF46785">
    <property type="entry name" value="Winged helix' DNA-binding domain"/>
    <property type="match status" value="1"/>
</dbReference>
<feature type="compositionally biased region" description="Pro residues" evidence="10">
    <location>
        <begin position="502"/>
        <end position="511"/>
    </location>
</feature>
<dbReference type="Proteomes" id="UP000838763">
    <property type="component" value="Unassembled WGS sequence"/>
</dbReference>
<dbReference type="CDD" id="cd16482">
    <property type="entry name" value="RING-H2_UBR1-like"/>
    <property type="match status" value="1"/>
</dbReference>
<dbReference type="InterPro" id="IPR055194">
    <property type="entry name" value="UBR1-like_WH"/>
</dbReference>
<dbReference type="PANTHER" id="PTHR21497">
    <property type="entry name" value="UBIQUITIN LIGASE E3 ALPHA-RELATED"/>
    <property type="match status" value="1"/>
</dbReference>
<evidence type="ECO:0000256" key="3">
    <source>
        <dbReference type="ARBA" id="ARBA00022723"/>
    </source>
</evidence>
<dbReference type="SMART" id="SM00396">
    <property type="entry name" value="ZnF_UBR1"/>
    <property type="match status" value="1"/>
</dbReference>
<feature type="domain" description="UBR-type" evidence="11">
    <location>
        <begin position="85"/>
        <end position="157"/>
    </location>
</feature>
<dbReference type="EC" id="2.3.2.27" evidence="9"/>
<dbReference type="InterPro" id="IPR039164">
    <property type="entry name" value="UBR1-like"/>
</dbReference>
<evidence type="ECO:0000256" key="8">
    <source>
        <dbReference type="PROSITE-ProRule" id="PRU00508"/>
    </source>
</evidence>
<feature type="zinc finger region" description="UBR-type" evidence="8">
    <location>
        <begin position="85"/>
        <end position="157"/>
    </location>
</feature>
<gene>
    <name evidence="12" type="ORF">PPNO1_LOCUS6487</name>
</gene>
<proteinExistence type="inferred from homology"/>
<comment type="similarity">
    <text evidence="7 9">Belongs to the E3 ubiquitin-protein ligase UBR1-like family.</text>
</comment>
<feature type="region of interest" description="Disordered" evidence="10">
    <location>
        <begin position="472"/>
        <end position="534"/>
    </location>
</feature>
<evidence type="ECO:0000256" key="2">
    <source>
        <dbReference type="ARBA" id="ARBA00022679"/>
    </source>
</evidence>
<dbReference type="InterPro" id="IPR044046">
    <property type="entry name" value="E3_ligase_UBR-like_C"/>
</dbReference>
<evidence type="ECO:0000256" key="7">
    <source>
        <dbReference type="ARBA" id="ARBA00046341"/>
    </source>
</evidence>
<dbReference type="GO" id="GO:0000151">
    <property type="term" value="C:ubiquitin ligase complex"/>
    <property type="evidence" value="ECO:0007669"/>
    <property type="project" value="TreeGrafter"/>
</dbReference>
<dbReference type="Pfam" id="PF02207">
    <property type="entry name" value="zf-UBR"/>
    <property type="match status" value="1"/>
</dbReference>
<keyword evidence="2 9" id="KW-0808">Transferase</keyword>
<dbReference type="GO" id="GO:0061630">
    <property type="term" value="F:ubiquitin protein ligase activity"/>
    <property type="evidence" value="ECO:0007669"/>
    <property type="project" value="UniProtKB-UniRule"/>
</dbReference>
<dbReference type="EMBL" id="CALLCH030000015">
    <property type="protein sequence ID" value="CAI4216843.1"/>
    <property type="molecule type" value="Genomic_DNA"/>
</dbReference>
<comment type="catalytic activity">
    <reaction evidence="1 9">
        <text>S-ubiquitinyl-[E2 ubiquitin-conjugating enzyme]-L-cysteine + [acceptor protein]-L-lysine = [E2 ubiquitin-conjugating enzyme]-L-cysteine + N(6)-ubiquitinyl-[acceptor protein]-L-lysine.</text>
        <dbReference type="EC" id="2.3.2.27"/>
    </reaction>
</comment>
<feature type="compositionally biased region" description="Low complexity" evidence="10">
    <location>
        <begin position="472"/>
        <end position="483"/>
    </location>
</feature>
<evidence type="ECO:0000259" key="11">
    <source>
        <dbReference type="PROSITE" id="PS51157"/>
    </source>
</evidence>
<evidence type="ECO:0000256" key="1">
    <source>
        <dbReference type="ARBA" id="ARBA00000900"/>
    </source>
</evidence>
<comment type="pathway">
    <text evidence="9">Protein modification; protein ubiquitination.</text>
</comment>
<dbReference type="Pfam" id="PF18995">
    <property type="entry name" value="PRT6_C"/>
    <property type="match status" value="1"/>
</dbReference>
<organism evidence="12 13">
    <name type="scientific">Parascedosporium putredinis</name>
    <dbReference type="NCBI Taxonomy" id="1442378"/>
    <lineage>
        <taxon>Eukaryota</taxon>
        <taxon>Fungi</taxon>
        <taxon>Dikarya</taxon>
        <taxon>Ascomycota</taxon>
        <taxon>Pezizomycotina</taxon>
        <taxon>Sordariomycetes</taxon>
        <taxon>Hypocreomycetidae</taxon>
        <taxon>Microascales</taxon>
        <taxon>Microascaceae</taxon>
        <taxon>Parascedosporium</taxon>
    </lineage>
</organism>
<dbReference type="FunFam" id="2.10.110.30:FF:000001">
    <property type="entry name" value="E3 ubiquitin-protein ligase UBR2 isoform 1"/>
    <property type="match status" value="1"/>
</dbReference>
<dbReference type="Gene3D" id="1.10.10.2670">
    <property type="entry name" value="E3 ubiquitin-protein ligase"/>
    <property type="match status" value="1"/>
</dbReference>
<evidence type="ECO:0000256" key="10">
    <source>
        <dbReference type="SAM" id="MobiDB-lite"/>
    </source>
</evidence>
<dbReference type="Pfam" id="PF22960">
    <property type="entry name" value="WHD_UBR1"/>
    <property type="match status" value="1"/>
</dbReference>
<dbReference type="OrthoDB" id="26387at2759"/>
<dbReference type="InterPro" id="IPR036390">
    <property type="entry name" value="WH_DNA-bd_sf"/>
</dbReference>
<evidence type="ECO:0000256" key="5">
    <source>
        <dbReference type="ARBA" id="ARBA00022786"/>
    </source>
</evidence>
<keyword evidence="6 9" id="KW-0862">Zinc</keyword>
<evidence type="ECO:0000313" key="12">
    <source>
        <dbReference type="EMBL" id="CAI4216843.1"/>
    </source>
</evidence>
<keyword evidence="5 9" id="KW-0833">Ubl conjugation pathway</keyword>
<evidence type="ECO:0000313" key="13">
    <source>
        <dbReference type="Proteomes" id="UP000838763"/>
    </source>
</evidence>
<feature type="compositionally biased region" description="Basic and acidic residues" evidence="10">
    <location>
        <begin position="515"/>
        <end position="527"/>
    </location>
</feature>
<keyword evidence="3 9" id="KW-0479">Metal-binding</keyword>
<dbReference type="GO" id="GO:0005737">
    <property type="term" value="C:cytoplasm"/>
    <property type="evidence" value="ECO:0007669"/>
    <property type="project" value="TreeGrafter"/>
</dbReference>
<reference evidence="12" key="1">
    <citation type="submission" date="2022-11" db="EMBL/GenBank/DDBJ databases">
        <authorList>
            <person name="Scott C."/>
            <person name="Bruce N."/>
        </authorList>
    </citation>
    <scope>NUCLEOTIDE SEQUENCE</scope>
</reference>
<dbReference type="CDD" id="cd19673">
    <property type="entry name" value="UBR-box_UBR3"/>
    <property type="match status" value="1"/>
</dbReference>
<keyword evidence="4 9" id="KW-0863">Zinc-finger</keyword>
<keyword evidence="13" id="KW-1185">Reference proteome</keyword>
<dbReference type="InterPro" id="IPR042065">
    <property type="entry name" value="E3_ELL-like"/>
</dbReference>
<dbReference type="PANTHER" id="PTHR21497:SF24">
    <property type="entry name" value="E3 UBIQUITIN-PROTEIN LIGASE UBR1"/>
    <property type="match status" value="1"/>
</dbReference>
<accession>A0A9P1H6C3</accession>